<name>A0A1N6E9L8_9FLAO</name>
<evidence type="ECO:0000313" key="4">
    <source>
        <dbReference type="EMBL" id="SIN79755.1"/>
    </source>
</evidence>
<dbReference type="OrthoDB" id="7432683at2"/>
<dbReference type="InterPro" id="IPR039426">
    <property type="entry name" value="TonB-dep_rcpt-like"/>
</dbReference>
<feature type="domain" description="TonB-dependent receptor plug" evidence="3">
    <location>
        <begin position="91"/>
        <end position="190"/>
    </location>
</feature>
<organism evidence="4 5">
    <name type="scientific">Chryseobacterium scophthalmum</name>
    <dbReference type="NCBI Taxonomy" id="59733"/>
    <lineage>
        <taxon>Bacteria</taxon>
        <taxon>Pseudomonadati</taxon>
        <taxon>Bacteroidota</taxon>
        <taxon>Flavobacteriia</taxon>
        <taxon>Flavobacteriales</taxon>
        <taxon>Weeksellaceae</taxon>
        <taxon>Chryseobacterium group</taxon>
        <taxon>Chryseobacterium</taxon>
    </lineage>
</organism>
<dbReference type="STRING" id="59733.SAMN05421769_0054"/>
<evidence type="ECO:0000256" key="2">
    <source>
        <dbReference type="SAM" id="Phobius"/>
    </source>
</evidence>
<dbReference type="InterPro" id="IPR012910">
    <property type="entry name" value="Plug_dom"/>
</dbReference>
<sequence length="203" mass="22559">MKIILPKPCHEDWEAMTPQEKGRFCAVCSKTVIDFTNNSDDEILDYFSDYSSQNTCGNFYQSQLNRNMKYSIINSLFSKFAIGFILTAGGIVSVNAQEKDSVKTSALASLQGKISCLTINQNNAYSSLPIMGRGAPSSIQGNNEPLWVIDGEIVEAKTLKDFDPNKIKKMNIIKGIQATALYGTKARNGVVIIKLKKEFRKKK</sequence>
<dbReference type="Gene3D" id="2.170.130.10">
    <property type="entry name" value="TonB-dependent receptor, plug domain"/>
    <property type="match status" value="1"/>
</dbReference>
<comment type="similarity">
    <text evidence="1">Belongs to the TonB-dependent receptor family.</text>
</comment>
<keyword evidence="1" id="KW-1134">Transmembrane beta strand</keyword>
<feature type="transmembrane region" description="Helical" evidence="2">
    <location>
        <begin position="76"/>
        <end position="96"/>
    </location>
</feature>
<proteinExistence type="inferred from homology"/>
<dbReference type="SUPFAM" id="SSF56935">
    <property type="entry name" value="Porins"/>
    <property type="match status" value="1"/>
</dbReference>
<dbReference type="InterPro" id="IPR037066">
    <property type="entry name" value="Plug_dom_sf"/>
</dbReference>
<evidence type="ECO:0000256" key="1">
    <source>
        <dbReference type="PROSITE-ProRule" id="PRU01360"/>
    </source>
</evidence>
<dbReference type="Pfam" id="PF07715">
    <property type="entry name" value="Plug"/>
    <property type="match status" value="1"/>
</dbReference>
<comment type="subcellular location">
    <subcellularLocation>
        <location evidence="1">Cell outer membrane</location>
        <topology evidence="1">Multi-pass membrane protein</topology>
    </subcellularLocation>
</comment>
<keyword evidence="1" id="KW-0813">Transport</keyword>
<dbReference type="AlphaFoldDB" id="A0A1N6E9L8"/>
<evidence type="ECO:0000259" key="3">
    <source>
        <dbReference type="Pfam" id="PF07715"/>
    </source>
</evidence>
<dbReference type="EMBL" id="FSRQ01000001">
    <property type="protein sequence ID" value="SIN79755.1"/>
    <property type="molecule type" value="Genomic_DNA"/>
</dbReference>
<keyword evidence="1" id="KW-0998">Cell outer membrane</keyword>
<keyword evidence="4" id="KW-0675">Receptor</keyword>
<keyword evidence="2" id="KW-1133">Transmembrane helix</keyword>
<dbReference type="RefSeq" id="WP_074228015.1">
    <property type="nucleotide sequence ID" value="NZ_FSRQ01000001.1"/>
</dbReference>
<accession>A0A1N6E9L8</accession>
<dbReference type="GO" id="GO:0009279">
    <property type="term" value="C:cell outer membrane"/>
    <property type="evidence" value="ECO:0007669"/>
    <property type="project" value="UniProtKB-SubCell"/>
</dbReference>
<evidence type="ECO:0000313" key="5">
    <source>
        <dbReference type="Proteomes" id="UP000184782"/>
    </source>
</evidence>
<protein>
    <submittedName>
        <fullName evidence="4">TonB-dependent Receptor Plug Domain</fullName>
    </submittedName>
</protein>
<dbReference type="PROSITE" id="PS52016">
    <property type="entry name" value="TONB_DEPENDENT_REC_3"/>
    <property type="match status" value="1"/>
</dbReference>
<keyword evidence="1 2" id="KW-0472">Membrane</keyword>
<gene>
    <name evidence="4" type="ORF">SAMN05421769_0054</name>
</gene>
<keyword evidence="1 2" id="KW-0812">Transmembrane</keyword>
<dbReference type="Proteomes" id="UP000184782">
    <property type="component" value="Unassembled WGS sequence"/>
</dbReference>
<reference evidence="5" key="1">
    <citation type="submission" date="2016-12" db="EMBL/GenBank/DDBJ databases">
        <authorList>
            <person name="Varghese N."/>
            <person name="Submissions S."/>
        </authorList>
    </citation>
    <scope>NUCLEOTIDE SEQUENCE [LARGE SCALE GENOMIC DNA]</scope>
    <source>
        <strain evidence="5">DSM 16779</strain>
    </source>
</reference>
<keyword evidence="5" id="KW-1185">Reference proteome</keyword>